<keyword evidence="6" id="KW-0695">RNA-directed DNA polymerase</keyword>
<keyword evidence="3" id="KW-0540">Nuclease</keyword>
<accession>A0A6J8B0T7</accession>
<reference evidence="10 11" key="1">
    <citation type="submission" date="2020-06" db="EMBL/GenBank/DDBJ databases">
        <authorList>
            <person name="Li R."/>
            <person name="Bekaert M."/>
        </authorList>
    </citation>
    <scope>NUCLEOTIDE SEQUENCE [LARGE SCALE GENOMIC DNA]</scope>
    <source>
        <strain evidence="11">wild</strain>
    </source>
</reference>
<protein>
    <recommendedName>
        <fullName evidence="12">Reverse transcriptase/retrotransposon-derived protein RNase H-like domain-containing protein</fullName>
    </recommendedName>
</protein>
<sequence>MTEDGFKRRFRSCRPEPGETFIQFSVRLDSYFKRWIEMAHTDTTYKSWYDLIMRDQFLHICSKDLSLFLKERIPDSLEKMVALADQYREARYTSASNLINKDPLVDAFPTGCTSTLSSSCQSITNVSMPVSSGYVDGKTVTVLRDTGCSGIVVKRDMVDNKSLTGGKQVCILADGTRVEAPIARIAIDTPYLQGVFEGWRMANPVYDLIIGNVGDAREPGKPDHSWQHTDAVETREQVRNKIKPYVQLKVKNIITDEVNPNDIKKAHLEDTTLDKIRRYLLTGDTVASKNGTVKWILKRGMIYRQFLSSKPNKVSCTQLVVPKSYRETVTRLAHESIMSGHMGTQLTLDRVLSAFYWPGVSADVGRFCQSCDICHRTVPKGKIGKVPLQSMPLIDEMSHLNAWRLILLDPYFLEQTEICVLMTDASDRGIGAVLMQNQENIKMPIAYASRKLKESEVAYSTIEKECLAIVWAIQKFQRYLYGREFILETDHQPLT</sequence>
<evidence type="ECO:0000256" key="2">
    <source>
        <dbReference type="ARBA" id="ARBA00022695"/>
    </source>
</evidence>
<evidence type="ECO:0000259" key="7">
    <source>
        <dbReference type="Pfam" id="PF02023"/>
    </source>
</evidence>
<evidence type="ECO:0000259" key="8">
    <source>
        <dbReference type="Pfam" id="PF17917"/>
    </source>
</evidence>
<evidence type="ECO:0000313" key="10">
    <source>
        <dbReference type="EMBL" id="CAC5377448.1"/>
    </source>
</evidence>
<dbReference type="EMBL" id="CACVKT020002376">
    <property type="protein sequence ID" value="CAC5377448.1"/>
    <property type="molecule type" value="Genomic_DNA"/>
</dbReference>
<dbReference type="AlphaFoldDB" id="A0A6J8B0T7"/>
<dbReference type="Pfam" id="PF02023">
    <property type="entry name" value="SCAN"/>
    <property type="match status" value="1"/>
</dbReference>
<dbReference type="FunFam" id="1.10.340.70:FF:000001">
    <property type="entry name" value="Retrovirus-related Pol polyprotein from transposon gypsy-like Protein"/>
    <property type="match status" value="1"/>
</dbReference>
<dbReference type="InterPro" id="IPR043502">
    <property type="entry name" value="DNA/RNA_pol_sf"/>
</dbReference>
<dbReference type="PANTHER" id="PTHR37984:SF5">
    <property type="entry name" value="PROTEIN NYNRIN-LIKE"/>
    <property type="match status" value="1"/>
</dbReference>
<feature type="domain" description="Integrase zinc-binding" evidence="9">
    <location>
        <begin position="321"/>
        <end position="377"/>
    </location>
</feature>
<keyword evidence="11" id="KW-1185">Reference proteome</keyword>
<dbReference type="SUPFAM" id="SSF47353">
    <property type="entry name" value="Retrovirus capsid dimerization domain-like"/>
    <property type="match status" value="1"/>
</dbReference>
<dbReference type="InterPro" id="IPR050951">
    <property type="entry name" value="Retrovirus_Pol_polyprotein"/>
</dbReference>
<evidence type="ECO:0000256" key="1">
    <source>
        <dbReference type="ARBA" id="ARBA00022679"/>
    </source>
</evidence>
<dbReference type="Pfam" id="PF17921">
    <property type="entry name" value="Integrase_H2C2"/>
    <property type="match status" value="1"/>
</dbReference>
<evidence type="ECO:0008006" key="12">
    <source>
        <dbReference type="Google" id="ProtNLM"/>
    </source>
</evidence>
<gene>
    <name evidence="10" type="ORF">MCOR_13765</name>
</gene>
<keyword evidence="1" id="KW-0808">Transferase</keyword>
<dbReference type="GO" id="GO:0016787">
    <property type="term" value="F:hydrolase activity"/>
    <property type="evidence" value="ECO:0007669"/>
    <property type="project" value="UniProtKB-KW"/>
</dbReference>
<evidence type="ECO:0000256" key="3">
    <source>
        <dbReference type="ARBA" id="ARBA00022722"/>
    </source>
</evidence>
<evidence type="ECO:0000259" key="9">
    <source>
        <dbReference type="Pfam" id="PF17921"/>
    </source>
</evidence>
<name>A0A6J8B0T7_MYTCO</name>
<dbReference type="InterPro" id="IPR003309">
    <property type="entry name" value="SCAN_dom"/>
</dbReference>
<evidence type="ECO:0000256" key="4">
    <source>
        <dbReference type="ARBA" id="ARBA00022759"/>
    </source>
</evidence>
<dbReference type="Proteomes" id="UP000507470">
    <property type="component" value="Unassembled WGS sequence"/>
</dbReference>
<dbReference type="GO" id="GO:0003964">
    <property type="term" value="F:RNA-directed DNA polymerase activity"/>
    <property type="evidence" value="ECO:0007669"/>
    <property type="project" value="UniProtKB-KW"/>
</dbReference>
<organism evidence="10 11">
    <name type="scientific">Mytilus coruscus</name>
    <name type="common">Sea mussel</name>
    <dbReference type="NCBI Taxonomy" id="42192"/>
    <lineage>
        <taxon>Eukaryota</taxon>
        <taxon>Metazoa</taxon>
        <taxon>Spiralia</taxon>
        <taxon>Lophotrochozoa</taxon>
        <taxon>Mollusca</taxon>
        <taxon>Bivalvia</taxon>
        <taxon>Autobranchia</taxon>
        <taxon>Pteriomorphia</taxon>
        <taxon>Mytilida</taxon>
        <taxon>Mytiloidea</taxon>
        <taxon>Mytilidae</taxon>
        <taxon>Mytilinae</taxon>
        <taxon>Mytilus</taxon>
    </lineage>
</organism>
<dbReference type="Gene3D" id="3.10.20.370">
    <property type="match status" value="1"/>
</dbReference>
<evidence type="ECO:0000256" key="5">
    <source>
        <dbReference type="ARBA" id="ARBA00022801"/>
    </source>
</evidence>
<evidence type="ECO:0000313" key="11">
    <source>
        <dbReference type="Proteomes" id="UP000507470"/>
    </source>
</evidence>
<dbReference type="FunFam" id="3.10.20.370:FF:000001">
    <property type="entry name" value="Retrovirus-related Pol polyprotein from transposon 17.6-like protein"/>
    <property type="match status" value="1"/>
</dbReference>
<dbReference type="PANTHER" id="PTHR37984">
    <property type="entry name" value="PROTEIN CBG26694"/>
    <property type="match status" value="1"/>
</dbReference>
<dbReference type="InterPro" id="IPR041373">
    <property type="entry name" value="RT_RNaseH"/>
</dbReference>
<feature type="domain" description="SCAN box" evidence="7">
    <location>
        <begin position="6"/>
        <end position="91"/>
    </location>
</feature>
<dbReference type="InterPro" id="IPR041588">
    <property type="entry name" value="Integrase_H2C2"/>
</dbReference>
<dbReference type="InterPro" id="IPR038269">
    <property type="entry name" value="SCAN_sf"/>
</dbReference>
<dbReference type="GO" id="GO:0004519">
    <property type="term" value="F:endonuclease activity"/>
    <property type="evidence" value="ECO:0007669"/>
    <property type="project" value="UniProtKB-KW"/>
</dbReference>
<evidence type="ECO:0000256" key="6">
    <source>
        <dbReference type="ARBA" id="ARBA00022918"/>
    </source>
</evidence>
<proteinExistence type="predicted"/>
<dbReference type="OrthoDB" id="10066033at2759"/>
<dbReference type="Gene3D" id="1.10.4020.10">
    <property type="entry name" value="DNA breaking-rejoining enzymes"/>
    <property type="match status" value="1"/>
</dbReference>
<dbReference type="CDD" id="cd09274">
    <property type="entry name" value="RNase_HI_RT_Ty3"/>
    <property type="match status" value="1"/>
</dbReference>
<dbReference type="Gene3D" id="1.10.340.70">
    <property type="match status" value="1"/>
</dbReference>
<dbReference type="Pfam" id="PF17917">
    <property type="entry name" value="RT_RNaseH"/>
    <property type="match status" value="1"/>
</dbReference>
<keyword evidence="5" id="KW-0378">Hydrolase</keyword>
<keyword evidence="2" id="KW-0548">Nucleotidyltransferase</keyword>
<feature type="domain" description="Reverse transcriptase RNase H-like" evidence="8">
    <location>
        <begin position="418"/>
        <end position="495"/>
    </location>
</feature>
<keyword evidence="4" id="KW-0255">Endonuclease</keyword>
<dbReference type="SUPFAM" id="SSF56672">
    <property type="entry name" value="DNA/RNA polymerases"/>
    <property type="match status" value="1"/>
</dbReference>